<evidence type="ECO:0000259" key="2">
    <source>
        <dbReference type="Pfam" id="PF19838"/>
    </source>
</evidence>
<evidence type="ECO:0000313" key="3">
    <source>
        <dbReference type="EMBL" id="UWN57825.1"/>
    </source>
</evidence>
<feature type="region of interest" description="Disordered" evidence="1">
    <location>
        <begin position="34"/>
        <end position="69"/>
    </location>
</feature>
<evidence type="ECO:0000313" key="4">
    <source>
        <dbReference type="Proteomes" id="UP001059295"/>
    </source>
</evidence>
<proteinExistence type="predicted"/>
<reference evidence="3" key="1">
    <citation type="journal article" date="2022" name="Cell">
        <title>Design, construction, and in vivo augmentation of a complex gut microbiome.</title>
        <authorList>
            <person name="Cheng A.G."/>
            <person name="Ho P.Y."/>
            <person name="Aranda-Diaz A."/>
            <person name="Jain S."/>
            <person name="Yu F.B."/>
            <person name="Meng X."/>
            <person name="Wang M."/>
            <person name="Iakiviak M."/>
            <person name="Nagashima K."/>
            <person name="Zhao A."/>
            <person name="Murugkar P."/>
            <person name="Patil A."/>
            <person name="Atabakhsh K."/>
            <person name="Weakley A."/>
            <person name="Yan J."/>
            <person name="Brumbaugh A.R."/>
            <person name="Higginbottom S."/>
            <person name="Dimas A."/>
            <person name="Shiver A.L."/>
            <person name="Deutschbauer A."/>
            <person name="Neff N."/>
            <person name="Sonnenburg J.L."/>
            <person name="Huang K.C."/>
            <person name="Fischbach M.A."/>
        </authorList>
    </citation>
    <scope>NUCLEOTIDE SEQUENCE</scope>
    <source>
        <strain evidence="3">AP11</strain>
    </source>
</reference>
<organism evidence="3 4">
    <name type="scientific">Alistipes ihumii AP11</name>
    <dbReference type="NCBI Taxonomy" id="1211813"/>
    <lineage>
        <taxon>Bacteria</taxon>
        <taxon>Pseudomonadati</taxon>
        <taxon>Bacteroidota</taxon>
        <taxon>Bacteroidia</taxon>
        <taxon>Bacteroidales</taxon>
        <taxon>Rikenellaceae</taxon>
        <taxon>Alistipes</taxon>
    </lineage>
</organism>
<feature type="domain" description="LPS-assembly protein LptD central" evidence="2">
    <location>
        <begin position="259"/>
        <end position="730"/>
    </location>
</feature>
<sequence length="930" mass="104046">MLLLSLSLFGQMVFSRGVVFGGFSAGVRHDTLPGVSVPDSSAGVGSLPRPDSVPAREKAARDSSGLPDSAGLSVGGPLALGADSSAFSGLGSPLFPADSLAADSVERKPFLDDVISGNNEDSLIYDPRRKLVYIYEKGDVKYQDKNLKADFMKIDMESKEIFAHGRMDTVAGKPTRPEFLDGSSSYEMDTITYNIETEKARIKEVSTQDGEGYLLGARVKKMKDNTVNIAGGKFTTCDADHPHFYLAMTKAKMIPGKKVIVGPSYLVMEDVPIYPLMLPFGFFPTTSGRQSGFIVPSWGEENQKGFFLRDAGYYFAFNDYIDLTVLGGIYTFGSWEASVASRYTKRYKYSGSFNVRFSKDIIGEKGDQNYMNMNNYNVVWTHQQDPKFRPNSSFSASVNFSSSGYSKYGSQTIGEYLNTQTNSSIAYSKSWAGTPFSLSTNFSHSQNSQDSTVSLSFPNVVFNVARIYPFRRKNASGKQRWYEKISLSYTGTLGNNVTVKERDLFTSAMFKKMKNGVNHQIPISTSFNLFNYLNISPSANYQERWYFRKIDRVWDPVAKTDVPGDTTTGFYRLYDYRFSVSGSTKIYGMFQFKKKDGLIRAIRHMLTPTVSFNYTPDFSDPKYGYYKWVQSDTLGNMKQYSPFSDGLYGVPGSGRSMAISFGLSQTLEMKVRDNRDTSGVRKIKVIDNLSISSSYNFLADSMNLAPFSISLRTTLIKNLGLNISATLDPYDLDANGRRINRFMLRRGKLGRLTSVSTSFGYSFNSPGNGSSSSQPAMNDINSGGAPPPEYADMFAQPGFNDLDPNTRRQMMSSSYYDFNIPWNIGFNYSFSYSKPGLTATVVQTLGFNGSVNLTPKWGVTFNAGYDFKDKKLTPGTFTLTRDLHCWQMHFNWVPIGFRKSWSFTINVKSAMLKDLKYDKNSSFYDNLYDR</sequence>
<dbReference type="EMBL" id="CP102294">
    <property type="protein sequence ID" value="UWN57825.1"/>
    <property type="molecule type" value="Genomic_DNA"/>
</dbReference>
<name>A0ABY5V0T2_9BACT</name>
<dbReference type="PANTHER" id="PTHR30189:SF1">
    <property type="entry name" value="LPS-ASSEMBLY PROTEIN LPTD"/>
    <property type="match status" value="1"/>
</dbReference>
<dbReference type="PANTHER" id="PTHR30189">
    <property type="entry name" value="LPS-ASSEMBLY PROTEIN"/>
    <property type="match status" value="1"/>
</dbReference>
<gene>
    <name evidence="3" type="ORF">NQ491_03330</name>
</gene>
<dbReference type="InterPro" id="IPR050218">
    <property type="entry name" value="LptD"/>
</dbReference>
<evidence type="ECO:0000256" key="1">
    <source>
        <dbReference type="SAM" id="MobiDB-lite"/>
    </source>
</evidence>
<dbReference type="InterPro" id="IPR045659">
    <property type="entry name" value="LptD_2"/>
</dbReference>
<accession>A0ABY5V0T2</accession>
<keyword evidence="4" id="KW-1185">Reference proteome</keyword>
<dbReference type="Proteomes" id="UP001059295">
    <property type="component" value="Chromosome"/>
</dbReference>
<dbReference type="Pfam" id="PF19838">
    <property type="entry name" value="LptD_2"/>
    <property type="match status" value="1"/>
</dbReference>
<protein>
    <submittedName>
        <fullName evidence="3">LPS assembly protein LptD</fullName>
    </submittedName>
</protein>